<evidence type="ECO:0000313" key="3">
    <source>
        <dbReference type="Proteomes" id="UP000323876"/>
    </source>
</evidence>
<dbReference type="PANTHER" id="PTHR34109:SF1">
    <property type="entry name" value="VOC DOMAIN-CONTAINING PROTEIN"/>
    <property type="match status" value="1"/>
</dbReference>
<comment type="caution">
    <text evidence="2">The sequence shown here is derived from an EMBL/GenBank/DDBJ whole genome shotgun (WGS) entry which is preliminary data.</text>
</comment>
<evidence type="ECO:0000313" key="2">
    <source>
        <dbReference type="EMBL" id="KAA8886114.1"/>
    </source>
</evidence>
<evidence type="ECO:0000259" key="1">
    <source>
        <dbReference type="PROSITE" id="PS51819"/>
    </source>
</evidence>
<dbReference type="AlphaFoldDB" id="A0A5N0ED31"/>
<gene>
    <name evidence="2" type="ORF">F3087_26285</name>
</gene>
<feature type="domain" description="VOC" evidence="1">
    <location>
        <begin position="9"/>
        <end position="131"/>
    </location>
</feature>
<dbReference type="PANTHER" id="PTHR34109">
    <property type="entry name" value="BNAUNNG04460D PROTEIN-RELATED"/>
    <property type="match status" value="1"/>
</dbReference>
<dbReference type="Proteomes" id="UP000323876">
    <property type="component" value="Unassembled WGS sequence"/>
</dbReference>
<dbReference type="Gene3D" id="3.30.720.110">
    <property type="match status" value="1"/>
</dbReference>
<accession>A0A5N0ED31</accession>
<dbReference type="Pfam" id="PF18029">
    <property type="entry name" value="Glyoxalase_6"/>
    <property type="match status" value="1"/>
</dbReference>
<dbReference type="InterPro" id="IPR037523">
    <property type="entry name" value="VOC_core"/>
</dbReference>
<dbReference type="SUPFAM" id="SSF54593">
    <property type="entry name" value="Glyoxalase/Bleomycin resistance protein/Dihydroxybiphenyl dioxygenase"/>
    <property type="match status" value="1"/>
</dbReference>
<dbReference type="RefSeq" id="WP_150404687.1">
    <property type="nucleotide sequence ID" value="NZ_VXLC01000014.1"/>
</dbReference>
<reference evidence="2 3" key="1">
    <citation type="submission" date="2019-09" db="EMBL/GenBank/DDBJ databases">
        <authorList>
            <person name="Wang X."/>
        </authorList>
    </citation>
    <scope>NUCLEOTIDE SEQUENCE [LARGE SCALE GENOMIC DNA]</scope>
    <source>
        <strain evidence="2 3">CICC 11023</strain>
    </source>
</reference>
<keyword evidence="3" id="KW-1185">Reference proteome</keyword>
<dbReference type="OrthoDB" id="9795306at2"/>
<proteinExistence type="predicted"/>
<dbReference type="InterPro" id="IPR041581">
    <property type="entry name" value="Glyoxalase_6"/>
</dbReference>
<dbReference type="EMBL" id="VXLC01000014">
    <property type="protein sequence ID" value="KAA8886114.1"/>
    <property type="molecule type" value="Genomic_DNA"/>
</dbReference>
<sequence length="150" mass="16256">MAVDPIPAGQHSLTAYLAVADARAAIQFYKDAFEAVEIYVGESPGGRIDHAELKIGDSSLVLTEPTEGNPLVLQTGTSVGLKLYLADVDKSFGRALELGARQFSPVKDLFYGDRSGTLTDPFGHVWIVCTRVENLTLEEIQERAKKLYGG</sequence>
<dbReference type="InterPro" id="IPR029068">
    <property type="entry name" value="Glyas_Bleomycin-R_OHBP_Dase"/>
</dbReference>
<name>A0A5N0ED31_9NOCA</name>
<dbReference type="PROSITE" id="PS51819">
    <property type="entry name" value="VOC"/>
    <property type="match status" value="1"/>
</dbReference>
<protein>
    <submittedName>
        <fullName evidence="2">VOC family protein</fullName>
    </submittedName>
</protein>
<organism evidence="2 3">
    <name type="scientific">Nocardia colli</name>
    <dbReference type="NCBI Taxonomy" id="2545717"/>
    <lineage>
        <taxon>Bacteria</taxon>
        <taxon>Bacillati</taxon>
        <taxon>Actinomycetota</taxon>
        <taxon>Actinomycetes</taxon>
        <taxon>Mycobacteriales</taxon>
        <taxon>Nocardiaceae</taxon>
        <taxon>Nocardia</taxon>
    </lineage>
</organism>
<dbReference type="CDD" id="cd07246">
    <property type="entry name" value="VOC_like"/>
    <property type="match status" value="1"/>
</dbReference>
<dbReference type="Gene3D" id="3.30.720.120">
    <property type="match status" value="1"/>
</dbReference>